<dbReference type="Proteomes" id="UP000044841">
    <property type="component" value="Unassembled WGS sequence"/>
</dbReference>
<dbReference type="EMBL" id="CYGV01001610">
    <property type="protein sequence ID" value="CUA75776.1"/>
    <property type="molecule type" value="Genomic_DNA"/>
</dbReference>
<dbReference type="AlphaFoldDB" id="A0A0K6GBC0"/>
<organism evidence="2 3">
    <name type="scientific">Rhizoctonia solani</name>
    <dbReference type="NCBI Taxonomy" id="456999"/>
    <lineage>
        <taxon>Eukaryota</taxon>
        <taxon>Fungi</taxon>
        <taxon>Dikarya</taxon>
        <taxon>Basidiomycota</taxon>
        <taxon>Agaricomycotina</taxon>
        <taxon>Agaricomycetes</taxon>
        <taxon>Cantharellales</taxon>
        <taxon>Ceratobasidiaceae</taxon>
        <taxon>Rhizoctonia</taxon>
    </lineage>
</organism>
<protein>
    <submittedName>
        <fullName evidence="2">Uncharacterized protein</fullName>
    </submittedName>
</protein>
<reference evidence="2 3" key="1">
    <citation type="submission" date="2015-07" db="EMBL/GenBank/DDBJ databases">
        <authorList>
            <person name="Noorani M."/>
        </authorList>
    </citation>
    <scope>NUCLEOTIDE SEQUENCE [LARGE SCALE GENOMIC DNA]</scope>
    <source>
        <strain evidence="2">BBA 69670</strain>
    </source>
</reference>
<feature type="region of interest" description="Disordered" evidence="1">
    <location>
        <begin position="346"/>
        <end position="367"/>
    </location>
</feature>
<sequence length="367" mass="40234">MAPTRTRASHSASDSQAGETSLEVLGRRLTRMHEMFYCTTSLLNLGKETHGMDKQARTQFCQGSEKKQRLLGVLEALLALDPTVIQRTLTAPLDLRRVVNRDTGKSLSRGQSNGRSEDMRKMIKLMNDERVWSWGPLPGSIRCKGARGLNHEGCAYLLSPPSLDWEDQEVRANFLAGKTRPSGQQWPRLCWMGCEYNPAKPSEGLLYSDLLIEGGKGMLLSLSSVDNIAGAPGARGSGAKRKNNKGLAKRYNINRVTTSFIAYVVVCIRHALTSDTLFDEVSNGFNYPAFYDGIKQYLEAPSFASRATALLDWWNQKIFGDVYFGAEEPQDPQGCGTLAALLAEVEGEDDRGTPGSGVGEDAGDESS</sequence>
<evidence type="ECO:0000313" key="2">
    <source>
        <dbReference type="EMBL" id="CUA75776.1"/>
    </source>
</evidence>
<evidence type="ECO:0000313" key="3">
    <source>
        <dbReference type="Proteomes" id="UP000044841"/>
    </source>
</evidence>
<dbReference type="Pfam" id="PF20414">
    <property type="entry name" value="DUF6698"/>
    <property type="match status" value="1"/>
</dbReference>
<evidence type="ECO:0000256" key="1">
    <source>
        <dbReference type="SAM" id="MobiDB-lite"/>
    </source>
</evidence>
<feature type="region of interest" description="Disordered" evidence="1">
    <location>
        <begin position="1"/>
        <end position="20"/>
    </location>
</feature>
<keyword evidence="3" id="KW-1185">Reference proteome</keyword>
<gene>
    <name evidence="2" type="ORF">RSOLAG22IIIB_11995</name>
</gene>
<feature type="compositionally biased region" description="Polar residues" evidence="1">
    <location>
        <begin position="9"/>
        <end position="19"/>
    </location>
</feature>
<name>A0A0K6GBC0_9AGAM</name>
<dbReference type="InterPro" id="IPR046521">
    <property type="entry name" value="DUF6698"/>
</dbReference>
<accession>A0A0K6GBC0</accession>
<proteinExistence type="predicted"/>